<keyword evidence="3" id="KW-1185">Reference proteome</keyword>
<dbReference type="InterPro" id="IPR011009">
    <property type="entry name" value="Kinase-like_dom_sf"/>
</dbReference>
<evidence type="ECO:0000313" key="3">
    <source>
        <dbReference type="Proteomes" id="UP001560019"/>
    </source>
</evidence>
<organism evidence="2 3">
    <name type="scientific">Rhodovulum iodosum</name>
    <dbReference type="NCBI Taxonomy" id="68291"/>
    <lineage>
        <taxon>Bacteria</taxon>
        <taxon>Pseudomonadati</taxon>
        <taxon>Pseudomonadota</taxon>
        <taxon>Alphaproteobacteria</taxon>
        <taxon>Rhodobacterales</taxon>
        <taxon>Paracoccaceae</taxon>
        <taxon>Rhodovulum</taxon>
    </lineage>
</organism>
<dbReference type="Proteomes" id="UP001560019">
    <property type="component" value="Unassembled WGS sequence"/>
</dbReference>
<proteinExistence type="predicted"/>
<keyword evidence="2" id="KW-0418">Kinase</keyword>
<name>A0ABV3XPK6_9RHOB</name>
<keyword evidence="2" id="KW-0808">Transferase</keyword>
<dbReference type="EMBL" id="JBEHHI010000001">
    <property type="protein sequence ID" value="MEX5727256.1"/>
    <property type="molecule type" value="Genomic_DNA"/>
</dbReference>
<dbReference type="InterPro" id="IPR002575">
    <property type="entry name" value="Aminoglycoside_PTrfase"/>
</dbReference>
<reference evidence="2 3" key="1">
    <citation type="submission" date="2024-06" db="EMBL/GenBank/DDBJ databases">
        <title>Genome of Rhodovulum iodosum, a marine photoferrotroph.</title>
        <authorList>
            <person name="Bianchini G."/>
            <person name="Nikeleit V."/>
            <person name="Kappler A."/>
            <person name="Bryce C."/>
            <person name="Sanchez-Baracaldo P."/>
        </authorList>
    </citation>
    <scope>NUCLEOTIDE SEQUENCE [LARGE SCALE GENOMIC DNA]</scope>
    <source>
        <strain evidence="2 3">UT/N1</strain>
    </source>
</reference>
<dbReference type="RefSeq" id="WP_125407899.1">
    <property type="nucleotide sequence ID" value="NZ_JBEHHI010000001.1"/>
</dbReference>
<dbReference type="SUPFAM" id="SSF56112">
    <property type="entry name" value="Protein kinase-like (PK-like)"/>
    <property type="match status" value="1"/>
</dbReference>
<gene>
    <name evidence="2" type="ORF">Ga0609869_000609</name>
</gene>
<dbReference type="GO" id="GO:0016301">
    <property type="term" value="F:kinase activity"/>
    <property type="evidence" value="ECO:0007669"/>
    <property type="project" value="UniProtKB-KW"/>
</dbReference>
<accession>A0ABV3XPK6</accession>
<evidence type="ECO:0000313" key="2">
    <source>
        <dbReference type="EMBL" id="MEX5727256.1"/>
    </source>
</evidence>
<feature type="domain" description="Aminoglycoside phosphotransferase" evidence="1">
    <location>
        <begin position="37"/>
        <end position="236"/>
    </location>
</feature>
<sequence length="314" mass="33861">MPRRAPGLSQLLDATERLAEIQARRPAIARFEPEEALKAGSQNALFRGHLEGRPAVLKLALGRGAKARTRAARDELTYQYPRMREGQFRVPEPLAFYPGEGVAIMAVVPGTRLDKALAGAPAAGRAALIAQAGGWLAHYAAPRRGASPLRPGFWLTRSQRLIDQLSTGSAVRRTASQLEARLRALAPALDHRPVVKARSHGDFCALNLHVDGAVLYGLDIQNSHRLSLAKDVARFLVCAEMTAPAPDGPWQDGLATADRAALLGTPELAAAMTPEALLPFFIGVELIDRLVNERAHPESRPQIQAAAGRYLAAR</sequence>
<protein>
    <submittedName>
        <fullName evidence="2">Ser/Thr protein kinase RdoA (MazF antagonist)</fullName>
    </submittedName>
</protein>
<comment type="caution">
    <text evidence="2">The sequence shown here is derived from an EMBL/GenBank/DDBJ whole genome shotgun (WGS) entry which is preliminary data.</text>
</comment>
<dbReference type="Pfam" id="PF01636">
    <property type="entry name" value="APH"/>
    <property type="match status" value="1"/>
</dbReference>
<evidence type="ECO:0000259" key="1">
    <source>
        <dbReference type="Pfam" id="PF01636"/>
    </source>
</evidence>